<proteinExistence type="predicted"/>
<reference evidence="1" key="1">
    <citation type="submission" date="2018-11" db="EMBL/GenBank/DDBJ databases">
        <authorList>
            <consortium name="Pathogen Informatics"/>
        </authorList>
    </citation>
    <scope>NUCLEOTIDE SEQUENCE</scope>
</reference>
<organism evidence="1 2">
    <name type="scientific">Protopolystoma xenopodis</name>
    <dbReference type="NCBI Taxonomy" id="117903"/>
    <lineage>
        <taxon>Eukaryota</taxon>
        <taxon>Metazoa</taxon>
        <taxon>Spiralia</taxon>
        <taxon>Lophotrochozoa</taxon>
        <taxon>Platyhelminthes</taxon>
        <taxon>Monogenea</taxon>
        <taxon>Polyopisthocotylea</taxon>
        <taxon>Polystomatidea</taxon>
        <taxon>Polystomatidae</taxon>
        <taxon>Protopolystoma</taxon>
    </lineage>
</organism>
<gene>
    <name evidence="1" type="ORF">PXEA_LOCUS5322</name>
</gene>
<dbReference type="EMBL" id="CAAALY010013151">
    <property type="protein sequence ID" value="VEL11882.1"/>
    <property type="molecule type" value="Genomic_DNA"/>
</dbReference>
<dbReference type="AlphaFoldDB" id="A0A448WHJ2"/>
<evidence type="ECO:0000313" key="1">
    <source>
        <dbReference type="EMBL" id="VEL11882.1"/>
    </source>
</evidence>
<protein>
    <submittedName>
        <fullName evidence="1">Uncharacterized protein</fullName>
    </submittedName>
</protein>
<name>A0A448WHJ2_9PLAT</name>
<evidence type="ECO:0000313" key="2">
    <source>
        <dbReference type="Proteomes" id="UP000784294"/>
    </source>
</evidence>
<sequence>MPVSHFLHGARPQRLRKLACTGGYSLMSCFLTPLRSSIAPKRARAHTHTYTCWHSNMYQLDPDVALSCALLFV</sequence>
<comment type="caution">
    <text evidence="1">The sequence shown here is derived from an EMBL/GenBank/DDBJ whole genome shotgun (WGS) entry which is preliminary data.</text>
</comment>
<accession>A0A448WHJ2</accession>
<keyword evidence="2" id="KW-1185">Reference proteome</keyword>
<dbReference type="Proteomes" id="UP000784294">
    <property type="component" value="Unassembled WGS sequence"/>
</dbReference>